<dbReference type="Gene3D" id="3.30.420.10">
    <property type="entry name" value="Ribonuclease H-like superfamily/Ribonuclease H"/>
    <property type="match status" value="1"/>
</dbReference>
<evidence type="ECO:0000256" key="9">
    <source>
        <dbReference type="ARBA" id="ARBA00023172"/>
    </source>
</evidence>
<dbReference type="SUPFAM" id="SSF53098">
    <property type="entry name" value="Ribonuclease H-like"/>
    <property type="match status" value="1"/>
</dbReference>
<evidence type="ECO:0000313" key="11">
    <source>
        <dbReference type="EMBL" id="GJS62072.1"/>
    </source>
</evidence>
<evidence type="ECO:0000256" key="3">
    <source>
        <dbReference type="ARBA" id="ARBA00022759"/>
    </source>
</evidence>
<evidence type="ECO:0000256" key="6">
    <source>
        <dbReference type="ARBA" id="ARBA00022908"/>
    </source>
</evidence>
<evidence type="ECO:0000256" key="1">
    <source>
        <dbReference type="ARBA" id="ARBA00022722"/>
    </source>
</evidence>
<evidence type="ECO:0000259" key="10">
    <source>
        <dbReference type="PROSITE" id="PS50994"/>
    </source>
</evidence>
<keyword evidence="5" id="KW-0460">Magnesium</keyword>
<keyword evidence="9" id="KW-0233">DNA recombination</keyword>
<dbReference type="InterPro" id="IPR001584">
    <property type="entry name" value="Integrase_cat-core"/>
</dbReference>
<comment type="caution">
    <text evidence="11">The sequence shown here is derived from an EMBL/GenBank/DDBJ whole genome shotgun (WGS) entry which is preliminary data.</text>
</comment>
<reference evidence="11" key="1">
    <citation type="journal article" date="2022" name="Int. J. Mol. Sci.">
        <title>Draft Genome of Tanacetum Coccineum: Genomic Comparison of Closely Related Tanacetum-Family Plants.</title>
        <authorList>
            <person name="Yamashiro T."/>
            <person name="Shiraishi A."/>
            <person name="Nakayama K."/>
            <person name="Satake H."/>
        </authorList>
    </citation>
    <scope>NUCLEOTIDE SEQUENCE</scope>
</reference>
<reference evidence="11" key="2">
    <citation type="submission" date="2022-01" db="EMBL/GenBank/DDBJ databases">
        <authorList>
            <person name="Yamashiro T."/>
            <person name="Shiraishi A."/>
            <person name="Satake H."/>
            <person name="Nakayama K."/>
        </authorList>
    </citation>
    <scope>NUCLEOTIDE SEQUENCE</scope>
</reference>
<evidence type="ECO:0000256" key="5">
    <source>
        <dbReference type="ARBA" id="ARBA00022842"/>
    </source>
</evidence>
<evidence type="ECO:0000313" key="12">
    <source>
        <dbReference type="Proteomes" id="UP001151760"/>
    </source>
</evidence>
<organism evidence="11 12">
    <name type="scientific">Tanacetum coccineum</name>
    <dbReference type="NCBI Taxonomy" id="301880"/>
    <lineage>
        <taxon>Eukaryota</taxon>
        <taxon>Viridiplantae</taxon>
        <taxon>Streptophyta</taxon>
        <taxon>Embryophyta</taxon>
        <taxon>Tracheophyta</taxon>
        <taxon>Spermatophyta</taxon>
        <taxon>Magnoliopsida</taxon>
        <taxon>eudicotyledons</taxon>
        <taxon>Gunneridae</taxon>
        <taxon>Pentapetalae</taxon>
        <taxon>asterids</taxon>
        <taxon>campanulids</taxon>
        <taxon>Asterales</taxon>
        <taxon>Asteraceae</taxon>
        <taxon>Asteroideae</taxon>
        <taxon>Anthemideae</taxon>
        <taxon>Anthemidinae</taxon>
        <taxon>Tanacetum</taxon>
    </lineage>
</organism>
<dbReference type="Pfam" id="PF13976">
    <property type="entry name" value="gag_pre-integrs"/>
    <property type="match status" value="1"/>
</dbReference>
<evidence type="ECO:0000256" key="8">
    <source>
        <dbReference type="ARBA" id="ARBA00022932"/>
    </source>
</evidence>
<feature type="domain" description="Integrase catalytic" evidence="10">
    <location>
        <begin position="120"/>
        <end position="306"/>
    </location>
</feature>
<keyword evidence="7" id="KW-0695">RNA-directed DNA polymerase</keyword>
<gene>
    <name evidence="11" type="ORF">Tco_0656856</name>
</gene>
<keyword evidence="12" id="KW-1185">Reference proteome</keyword>
<evidence type="ECO:0000256" key="2">
    <source>
        <dbReference type="ARBA" id="ARBA00022723"/>
    </source>
</evidence>
<keyword evidence="1" id="KW-0540">Nuclease</keyword>
<dbReference type="Proteomes" id="UP001151760">
    <property type="component" value="Unassembled WGS sequence"/>
</dbReference>
<keyword evidence="4" id="KW-0378">Hydrolase</keyword>
<dbReference type="EMBL" id="BQNB010009335">
    <property type="protein sequence ID" value="GJS62072.1"/>
    <property type="molecule type" value="Genomic_DNA"/>
</dbReference>
<dbReference type="InterPro" id="IPR036397">
    <property type="entry name" value="RNaseH_sf"/>
</dbReference>
<keyword evidence="2" id="KW-0479">Metal-binding</keyword>
<dbReference type="InterPro" id="IPR039537">
    <property type="entry name" value="Retrotran_Ty1/copia-like"/>
</dbReference>
<keyword evidence="6" id="KW-0229">DNA integration</keyword>
<dbReference type="PROSITE" id="PS50994">
    <property type="entry name" value="INTEGRASE"/>
    <property type="match status" value="1"/>
</dbReference>
<keyword evidence="8" id="KW-0548">Nucleotidyltransferase</keyword>
<keyword evidence="8" id="KW-0239">DNA-directed DNA polymerase</keyword>
<keyword evidence="3" id="KW-0255">Endonuclease</keyword>
<accession>A0ABQ4X9Z0</accession>
<dbReference type="InterPro" id="IPR025724">
    <property type="entry name" value="GAG-pre-integrase_dom"/>
</dbReference>
<keyword evidence="8" id="KW-0808">Transferase</keyword>
<protein>
    <submittedName>
        <fullName evidence="11">Retrovirus-related pol polyprotein from transposon TNT 1-94</fullName>
    </submittedName>
</protein>
<name>A0ABQ4X9Z0_9ASTR</name>
<proteinExistence type="predicted"/>
<dbReference type="InterPro" id="IPR012337">
    <property type="entry name" value="RNaseH-like_sf"/>
</dbReference>
<evidence type="ECO:0000256" key="7">
    <source>
        <dbReference type="ARBA" id="ARBA00022918"/>
    </source>
</evidence>
<dbReference type="Pfam" id="PF00665">
    <property type="entry name" value="rve"/>
    <property type="match status" value="1"/>
</dbReference>
<evidence type="ECO:0000256" key="4">
    <source>
        <dbReference type="ARBA" id="ARBA00022801"/>
    </source>
</evidence>
<sequence>MIKLNPILVMRSGQGNSHYPEGFITIEERNVPTPRFSWPDLVFPSRLQDTSTPNPICLMAKATSSQAWLWHRRLSHLNFDSINLLSNNDIVIGLPKLKLIKDHLCSSYELGKAKRKSFHTKTTPSSKRRLQLLHMDLCGPMRVESINGKKYVLVIVDDYSRYTWTHFLRSKYETPEVLIDFLRLVQRGLHAQVRTVQTDKGTGFLNKTLHAYFATEDIRHQTSVARTPEQNSVVERRNRTLVELLHKENNNAKSLCYIVRDDENLDKMKEKGDACIFVGYSTLQGAYASDHVKSDPVPQCLTMALEHASLNLGPQSLEYVPQPGETVTTSNELDFLFSLMFDELLNGNIEVVSKSSAVTTVDAPNQR</sequence>
<dbReference type="PANTHER" id="PTHR42648:SF11">
    <property type="entry name" value="TRANSPOSON TY4-P GAG-POL POLYPROTEIN"/>
    <property type="match status" value="1"/>
</dbReference>
<dbReference type="PANTHER" id="PTHR42648">
    <property type="entry name" value="TRANSPOSASE, PUTATIVE-RELATED"/>
    <property type="match status" value="1"/>
</dbReference>